<feature type="region of interest" description="Disordered" evidence="1">
    <location>
        <begin position="226"/>
        <end position="253"/>
    </location>
</feature>
<keyword evidence="3" id="KW-1185">Reference proteome</keyword>
<accession>A0A8H5EWY0</accession>
<dbReference type="EMBL" id="JAACJJ010000043">
    <property type="protein sequence ID" value="KAF5315386.1"/>
    <property type="molecule type" value="Genomic_DNA"/>
</dbReference>
<reference evidence="2 3" key="1">
    <citation type="journal article" date="2020" name="ISME J.">
        <title>Uncovering the hidden diversity of litter-decomposition mechanisms in mushroom-forming fungi.</title>
        <authorList>
            <person name="Floudas D."/>
            <person name="Bentzer J."/>
            <person name="Ahren D."/>
            <person name="Johansson T."/>
            <person name="Persson P."/>
            <person name="Tunlid A."/>
        </authorList>
    </citation>
    <scope>NUCLEOTIDE SEQUENCE [LARGE SCALE GENOMIC DNA]</scope>
    <source>
        <strain evidence="2 3">CBS 101986</strain>
    </source>
</reference>
<gene>
    <name evidence="2" type="ORF">D9619_007467</name>
</gene>
<evidence type="ECO:0008006" key="4">
    <source>
        <dbReference type="Google" id="ProtNLM"/>
    </source>
</evidence>
<dbReference type="OrthoDB" id="3830579at2759"/>
<comment type="caution">
    <text evidence="2">The sequence shown here is derived from an EMBL/GenBank/DDBJ whole genome shotgun (WGS) entry which is preliminary data.</text>
</comment>
<sequence>MPYFLEVISFDTLHHDDAVSGAFAQTQTPSALFNVIGRLDGCVSVVGGYELEDKRRAYVITAWTSYEAYHYTCNTRPVLSILNPAFQLSPISISNTRIYHLTVDMHPCRTLSAPVTEIVVVSQRADLLFAQRAWEKRVDGCVVQLKAGLYAVDGAYPPLLWGEIKQMPGSYLMLVGWEGVEAHTKAVRQPSLRKHVLEILRTAHTRAVHTKLRSLVSINTTKNATPLDTSIGPRGSANSGREVSFERKLQTSM</sequence>
<dbReference type="Proteomes" id="UP000567179">
    <property type="component" value="Unassembled WGS sequence"/>
</dbReference>
<evidence type="ECO:0000313" key="3">
    <source>
        <dbReference type="Proteomes" id="UP000567179"/>
    </source>
</evidence>
<evidence type="ECO:0000313" key="2">
    <source>
        <dbReference type="EMBL" id="KAF5315386.1"/>
    </source>
</evidence>
<feature type="compositionally biased region" description="Basic and acidic residues" evidence="1">
    <location>
        <begin position="243"/>
        <end position="253"/>
    </location>
</feature>
<proteinExistence type="predicted"/>
<name>A0A8H5EWY0_9AGAR</name>
<protein>
    <recommendedName>
        <fullName evidence="4">ABM domain-containing protein</fullName>
    </recommendedName>
</protein>
<organism evidence="2 3">
    <name type="scientific">Psilocybe cf. subviscida</name>
    <dbReference type="NCBI Taxonomy" id="2480587"/>
    <lineage>
        <taxon>Eukaryota</taxon>
        <taxon>Fungi</taxon>
        <taxon>Dikarya</taxon>
        <taxon>Basidiomycota</taxon>
        <taxon>Agaricomycotina</taxon>
        <taxon>Agaricomycetes</taxon>
        <taxon>Agaricomycetidae</taxon>
        <taxon>Agaricales</taxon>
        <taxon>Agaricineae</taxon>
        <taxon>Strophariaceae</taxon>
        <taxon>Psilocybe</taxon>
    </lineage>
</organism>
<dbReference type="AlphaFoldDB" id="A0A8H5EWY0"/>
<evidence type="ECO:0000256" key="1">
    <source>
        <dbReference type="SAM" id="MobiDB-lite"/>
    </source>
</evidence>